<evidence type="ECO:0000256" key="6">
    <source>
        <dbReference type="ARBA" id="ARBA00022729"/>
    </source>
</evidence>
<evidence type="ECO:0000259" key="10">
    <source>
        <dbReference type="Pfam" id="PF02225"/>
    </source>
</evidence>
<evidence type="ECO:0000256" key="7">
    <source>
        <dbReference type="ARBA" id="ARBA00022801"/>
    </source>
</evidence>
<comment type="cofactor">
    <cofactor evidence="1">
        <name>Zn(2+)</name>
        <dbReference type="ChEBI" id="CHEBI:29105"/>
    </cofactor>
</comment>
<dbReference type="GO" id="GO:0006508">
    <property type="term" value="P:proteolysis"/>
    <property type="evidence" value="ECO:0007669"/>
    <property type="project" value="UniProtKB-KW"/>
</dbReference>
<keyword evidence="5 9" id="KW-0479">Metal-binding</keyword>
<keyword evidence="4 9" id="KW-0645">Protease</keyword>
<dbReference type="InterPro" id="IPR007484">
    <property type="entry name" value="Peptidase_M28"/>
</dbReference>
<keyword evidence="6" id="KW-0732">Signal</keyword>
<evidence type="ECO:0000259" key="11">
    <source>
        <dbReference type="Pfam" id="PF04389"/>
    </source>
</evidence>
<evidence type="ECO:0000256" key="3">
    <source>
        <dbReference type="ARBA" id="ARBA00022438"/>
    </source>
</evidence>
<feature type="domain" description="Peptidase M28" evidence="11">
    <location>
        <begin position="251"/>
        <end position="453"/>
    </location>
</feature>
<keyword evidence="8 9" id="KW-0862">Zinc</keyword>
<sequence>MRPPVRLALAAAAASALQIPLQPPNGANVQPVLVESDALADRVGAGNLQKRAEALYEIAELSVDEYGHPTRVIGSRGHLGTINYIKSTLDGLGGYYNLSDQIFSAVSGSVYQAKLVIGDVVPSFTTMGLTPATENKEPVHGDLVLVGDLGCKSSDYPDTAMGSILLIRRGECSFGQKSELAGQAGAVAAVVVNSEQDEIHGTLGAPSPNHVATFGLSGATGGGFIEKLESGEVLDAIAYMDADVDIIETMNIVAQTTHGDPDNCVMLGGHSDSVTEGPGINDDGSGSLSVLEVAVQLSHYKVNNCVRFGWWSGEEEGLLGSNYYVASLSEEENAKLRLFMDYDMMASPNFAYQVYDATDAANPVGSEKLRDLYTAWYEDHGLNYSLIPFDGRSDYDGFIRHGIPAGGIATGAEGVKTEAEEDMFGGRAGEWYDPCYHQLCDDLHNVNLTAWEVNTKASTFALSPFALSTTRSTANAGWV</sequence>
<gene>
    <name evidence="12" type="ORF">TCAP_04152</name>
</gene>
<dbReference type="OrthoDB" id="10013407at2759"/>
<dbReference type="FunFam" id="3.40.630.10:FF:000054">
    <property type="entry name" value="Peptide hydrolase"/>
    <property type="match status" value="1"/>
</dbReference>
<dbReference type="Proteomes" id="UP000236621">
    <property type="component" value="Unassembled WGS sequence"/>
</dbReference>
<protein>
    <recommendedName>
        <fullName evidence="9">Peptide hydrolase</fullName>
        <ecNumber evidence="9">3.4.-.-</ecNumber>
    </recommendedName>
</protein>
<proteinExistence type="inferred from homology"/>
<evidence type="ECO:0000313" key="13">
    <source>
        <dbReference type="Proteomes" id="UP000236621"/>
    </source>
</evidence>
<dbReference type="SUPFAM" id="SSF52025">
    <property type="entry name" value="PA domain"/>
    <property type="match status" value="1"/>
</dbReference>
<reference evidence="12 13" key="1">
    <citation type="submission" date="2017-08" db="EMBL/GenBank/DDBJ databases">
        <title>Harnessing the power of phylogenomics to disentangle the directionality and signatures of interkingdom host jumping in the parasitic fungal genus Tolypocladium.</title>
        <authorList>
            <person name="Quandt C.A."/>
            <person name="Patterson W."/>
            <person name="Spatafora J.W."/>
        </authorList>
    </citation>
    <scope>NUCLEOTIDE SEQUENCE [LARGE SCALE GENOMIC DNA]</scope>
    <source>
        <strain evidence="12 13">CBS 113982</strain>
    </source>
</reference>
<dbReference type="InterPro" id="IPR046450">
    <property type="entry name" value="PA_dom_sf"/>
</dbReference>
<keyword evidence="13" id="KW-1185">Reference proteome</keyword>
<dbReference type="InterPro" id="IPR003137">
    <property type="entry name" value="PA_domain"/>
</dbReference>
<dbReference type="STRING" id="45235.A0A2K3QEG0"/>
<dbReference type="EMBL" id="NRSZ01000648">
    <property type="protein sequence ID" value="PNY25912.1"/>
    <property type="molecule type" value="Genomic_DNA"/>
</dbReference>
<dbReference type="EC" id="3.4.-.-" evidence="9"/>
<name>A0A2K3QEG0_9HYPO</name>
<dbReference type="Pfam" id="PF02225">
    <property type="entry name" value="PA"/>
    <property type="match status" value="1"/>
</dbReference>
<evidence type="ECO:0000256" key="1">
    <source>
        <dbReference type="ARBA" id="ARBA00001947"/>
    </source>
</evidence>
<organism evidence="12 13">
    <name type="scientific">Tolypocladium capitatum</name>
    <dbReference type="NCBI Taxonomy" id="45235"/>
    <lineage>
        <taxon>Eukaryota</taxon>
        <taxon>Fungi</taxon>
        <taxon>Dikarya</taxon>
        <taxon>Ascomycota</taxon>
        <taxon>Pezizomycotina</taxon>
        <taxon>Sordariomycetes</taxon>
        <taxon>Hypocreomycetidae</taxon>
        <taxon>Hypocreales</taxon>
        <taxon>Ophiocordycipitaceae</taxon>
        <taxon>Tolypocladium</taxon>
    </lineage>
</organism>
<dbReference type="GO" id="GO:0008235">
    <property type="term" value="F:metalloexopeptidase activity"/>
    <property type="evidence" value="ECO:0007669"/>
    <property type="project" value="InterPro"/>
</dbReference>
<evidence type="ECO:0000256" key="2">
    <source>
        <dbReference type="ARBA" id="ARBA00005957"/>
    </source>
</evidence>
<dbReference type="SUPFAM" id="SSF53187">
    <property type="entry name" value="Zn-dependent exopeptidases"/>
    <property type="match status" value="1"/>
</dbReference>
<dbReference type="GO" id="GO:0004177">
    <property type="term" value="F:aminopeptidase activity"/>
    <property type="evidence" value="ECO:0007669"/>
    <property type="project" value="UniProtKB-KW"/>
</dbReference>
<dbReference type="Gene3D" id="3.50.30.30">
    <property type="match status" value="1"/>
</dbReference>
<dbReference type="Gene3D" id="3.40.630.10">
    <property type="entry name" value="Zn peptidases"/>
    <property type="match status" value="1"/>
</dbReference>
<feature type="domain" description="PA" evidence="10">
    <location>
        <begin position="139"/>
        <end position="221"/>
    </location>
</feature>
<dbReference type="AlphaFoldDB" id="A0A2K3QEG0"/>
<evidence type="ECO:0000256" key="8">
    <source>
        <dbReference type="ARBA" id="ARBA00022833"/>
    </source>
</evidence>
<comment type="similarity">
    <text evidence="2">Belongs to the peptidase M28 family. M28A subfamily.</text>
</comment>
<evidence type="ECO:0000313" key="12">
    <source>
        <dbReference type="EMBL" id="PNY25912.1"/>
    </source>
</evidence>
<dbReference type="PANTHER" id="PTHR12147:SF17">
    <property type="entry name" value="AMINOPEPTIDASE Y"/>
    <property type="match status" value="1"/>
</dbReference>
<accession>A0A2K3QEG0</accession>
<dbReference type="GO" id="GO:0046872">
    <property type="term" value="F:metal ion binding"/>
    <property type="evidence" value="ECO:0007669"/>
    <property type="project" value="UniProtKB-KW"/>
</dbReference>
<evidence type="ECO:0000256" key="4">
    <source>
        <dbReference type="ARBA" id="ARBA00022670"/>
    </source>
</evidence>
<dbReference type="Pfam" id="PF04389">
    <property type="entry name" value="Peptidase_M28"/>
    <property type="match status" value="1"/>
</dbReference>
<comment type="caution">
    <text evidence="12">The sequence shown here is derived from an EMBL/GenBank/DDBJ whole genome shotgun (WGS) entry which is preliminary data.</text>
</comment>
<dbReference type="InterPro" id="IPR045175">
    <property type="entry name" value="M28_fam"/>
</dbReference>
<keyword evidence="7 9" id="KW-0378">Hydrolase</keyword>
<keyword evidence="3" id="KW-0031">Aminopeptidase</keyword>
<evidence type="ECO:0000256" key="9">
    <source>
        <dbReference type="RuleBase" id="RU361240"/>
    </source>
</evidence>
<dbReference type="PANTHER" id="PTHR12147">
    <property type="entry name" value="METALLOPEPTIDASE M28 FAMILY MEMBER"/>
    <property type="match status" value="1"/>
</dbReference>
<evidence type="ECO:0000256" key="5">
    <source>
        <dbReference type="ARBA" id="ARBA00022723"/>
    </source>
</evidence>